<dbReference type="EMBL" id="VDDC01000028">
    <property type="protein sequence ID" value="TNH38470.1"/>
    <property type="molecule type" value="Genomic_DNA"/>
</dbReference>
<dbReference type="Proteomes" id="UP000304880">
    <property type="component" value="Unassembled WGS sequence"/>
</dbReference>
<reference evidence="1 2" key="1">
    <citation type="submission" date="2019-06" db="EMBL/GenBank/DDBJ databases">
        <authorList>
            <person name="Li J."/>
        </authorList>
    </citation>
    <scope>NUCLEOTIDE SEQUENCE [LARGE SCALE GENOMIC DNA]</scope>
    <source>
        <strain evidence="1 2">CGMCC 1.8012</strain>
    </source>
</reference>
<evidence type="ECO:0000313" key="2">
    <source>
        <dbReference type="Proteomes" id="UP000304880"/>
    </source>
</evidence>
<accession>A0A5C4R3G4</accession>
<name>A0A5C4R3G4_9RHOB</name>
<comment type="caution">
    <text evidence="1">The sequence shown here is derived from an EMBL/GenBank/DDBJ whole genome shotgun (WGS) entry which is preliminary data.</text>
</comment>
<dbReference type="RefSeq" id="WP_176695145.1">
    <property type="nucleotide sequence ID" value="NZ_VDDC01000028.1"/>
</dbReference>
<dbReference type="AlphaFoldDB" id="A0A5C4R3G4"/>
<keyword evidence="2" id="KW-1185">Reference proteome</keyword>
<evidence type="ECO:0008006" key="3">
    <source>
        <dbReference type="Google" id="ProtNLM"/>
    </source>
</evidence>
<proteinExistence type="predicted"/>
<evidence type="ECO:0000313" key="1">
    <source>
        <dbReference type="EMBL" id="TNH38470.1"/>
    </source>
</evidence>
<gene>
    <name evidence="1" type="ORF">FHD67_14735</name>
</gene>
<protein>
    <recommendedName>
        <fullName evidence="3">DUF3035 domain-containing protein</fullName>
    </recommendedName>
</protein>
<organism evidence="1 2">
    <name type="scientific">Paracoccus haeundaensis</name>
    <dbReference type="NCBI Taxonomy" id="225362"/>
    <lineage>
        <taxon>Bacteria</taxon>
        <taxon>Pseudomonadati</taxon>
        <taxon>Pseudomonadota</taxon>
        <taxon>Alphaproteobacteria</taxon>
        <taxon>Rhodobacterales</taxon>
        <taxon>Paracoccaceae</taxon>
        <taxon>Paracoccus</taxon>
    </lineage>
</organism>
<sequence>MPDAPGPRIVAAMRHALILALTLAACTADGDYPRLLPTEQALAEPALPAHATAARTDPAPLEDATAARAAALQARADALRGPVVDPGLRGRAGG</sequence>